<protein>
    <recommendedName>
        <fullName evidence="6">Histone deacetylase domain-containing protein</fullName>
    </recommendedName>
</protein>
<sequence length="388" mass="42441">MKLFYSNECTLHNPGFEILSGNAVPYLESPSRMSAIMSHLSQVKEQAGKWSWEDVDIDGPSDGNLLEAIKQAHQPEYVEYLQNAYEIWVRDGGSKDAVMPETFPHPGLIATSKSKAMYAKNLSPLAKAGLYCFDLSCPITADTFRSAFAAVRVVLSALQYLMSEASNQAHPGVFALTSVPRLLLVSAIWPNFRTSDRRPPGHHAGPAVCGGYCFFNNVAIAAKCLQSRVPNAKVAILDIDYHHGNGTQDMFYQDPSVLYVSLHAEGDYPYFTGTTEEVGDGPGAGFNLNIPLPQHTTGNTEYIAALQQGLNRISQFGPQWLLVSLGVDTYKDDPLCHFKLTTECYHQIGQEIGSLNLPTLFAMEGGYHIDTLGANVGGVLLGFKRTDL</sequence>
<name>A0A8H3B668_9AGAM</name>
<dbReference type="EMBL" id="CAJMWX010001037">
    <property type="protein sequence ID" value="CAE6448780.1"/>
    <property type="molecule type" value="Genomic_DNA"/>
</dbReference>
<evidence type="ECO:0000256" key="3">
    <source>
        <dbReference type="ARBA" id="ARBA00022723"/>
    </source>
</evidence>
<dbReference type="InterPro" id="IPR000286">
    <property type="entry name" value="HDACs"/>
</dbReference>
<dbReference type="GO" id="GO:0040029">
    <property type="term" value="P:epigenetic regulation of gene expression"/>
    <property type="evidence" value="ECO:0007669"/>
    <property type="project" value="TreeGrafter"/>
</dbReference>
<accession>A0A8H3B668</accession>
<dbReference type="InterPro" id="IPR037138">
    <property type="entry name" value="His_deacetylse_dom_sf"/>
</dbReference>
<evidence type="ECO:0000256" key="5">
    <source>
        <dbReference type="ARBA" id="ARBA00022833"/>
    </source>
</evidence>
<proteinExistence type="inferred from homology"/>
<dbReference type="CDD" id="cd10001">
    <property type="entry name" value="HDAC_classII_APAH"/>
    <property type="match status" value="1"/>
</dbReference>
<comment type="caution">
    <text evidence="7">The sequence shown here is derived from an EMBL/GenBank/DDBJ whole genome shotgun (WGS) entry which is preliminary data.</text>
</comment>
<dbReference type="GO" id="GO:0004407">
    <property type="term" value="F:histone deacetylase activity"/>
    <property type="evidence" value="ECO:0007669"/>
    <property type="project" value="TreeGrafter"/>
</dbReference>
<evidence type="ECO:0000256" key="2">
    <source>
        <dbReference type="ARBA" id="ARBA00005947"/>
    </source>
</evidence>
<keyword evidence="5" id="KW-0862">Zinc</keyword>
<comment type="cofactor">
    <cofactor evidence="1">
        <name>Zn(2+)</name>
        <dbReference type="ChEBI" id="CHEBI:29105"/>
    </cofactor>
</comment>
<evidence type="ECO:0000256" key="4">
    <source>
        <dbReference type="ARBA" id="ARBA00022801"/>
    </source>
</evidence>
<dbReference type="Proteomes" id="UP000663888">
    <property type="component" value="Unassembled WGS sequence"/>
</dbReference>
<dbReference type="InterPro" id="IPR023696">
    <property type="entry name" value="Ureohydrolase_dom_sf"/>
</dbReference>
<gene>
    <name evidence="7" type="ORF">RDB_LOCUS64659</name>
</gene>
<reference evidence="7" key="1">
    <citation type="submission" date="2021-01" db="EMBL/GenBank/DDBJ databases">
        <authorList>
            <person name="Kaushik A."/>
        </authorList>
    </citation>
    <scope>NUCLEOTIDE SEQUENCE</scope>
    <source>
        <strain evidence="7">AG4-R118</strain>
    </source>
</reference>
<dbReference type="AlphaFoldDB" id="A0A8H3B668"/>
<organism evidence="7 8">
    <name type="scientific">Rhizoctonia solani</name>
    <dbReference type="NCBI Taxonomy" id="456999"/>
    <lineage>
        <taxon>Eukaryota</taxon>
        <taxon>Fungi</taxon>
        <taxon>Dikarya</taxon>
        <taxon>Basidiomycota</taxon>
        <taxon>Agaricomycotina</taxon>
        <taxon>Agaricomycetes</taxon>
        <taxon>Cantharellales</taxon>
        <taxon>Ceratobasidiaceae</taxon>
        <taxon>Rhizoctonia</taxon>
    </lineage>
</organism>
<feature type="domain" description="Histone deacetylase" evidence="6">
    <location>
        <begin position="28"/>
        <end position="377"/>
    </location>
</feature>
<dbReference type="InterPro" id="IPR023801">
    <property type="entry name" value="His_deacetylse_dom"/>
</dbReference>
<evidence type="ECO:0000259" key="6">
    <source>
        <dbReference type="Pfam" id="PF00850"/>
    </source>
</evidence>
<dbReference type="GO" id="GO:0016787">
    <property type="term" value="F:hydrolase activity"/>
    <property type="evidence" value="ECO:0007669"/>
    <property type="project" value="UniProtKB-KW"/>
</dbReference>
<dbReference type="SUPFAM" id="SSF52768">
    <property type="entry name" value="Arginase/deacetylase"/>
    <property type="match status" value="1"/>
</dbReference>
<evidence type="ECO:0000313" key="8">
    <source>
        <dbReference type="Proteomes" id="UP000663888"/>
    </source>
</evidence>
<dbReference type="PANTHER" id="PTHR10625">
    <property type="entry name" value="HISTONE DEACETYLASE HDAC1-RELATED"/>
    <property type="match status" value="1"/>
</dbReference>
<dbReference type="PANTHER" id="PTHR10625:SF17">
    <property type="entry name" value="HISTONE DEACETYLASE 8"/>
    <property type="match status" value="1"/>
</dbReference>
<keyword evidence="3" id="KW-0479">Metal-binding</keyword>
<evidence type="ECO:0000256" key="1">
    <source>
        <dbReference type="ARBA" id="ARBA00001947"/>
    </source>
</evidence>
<dbReference type="GO" id="GO:0046872">
    <property type="term" value="F:metal ion binding"/>
    <property type="evidence" value="ECO:0007669"/>
    <property type="project" value="UniProtKB-KW"/>
</dbReference>
<dbReference type="PRINTS" id="PR01270">
    <property type="entry name" value="HDASUPER"/>
</dbReference>
<comment type="similarity">
    <text evidence="2">Belongs to the histone deacetylase family.</text>
</comment>
<dbReference type="Pfam" id="PF00850">
    <property type="entry name" value="Hist_deacetyl"/>
    <property type="match status" value="1"/>
</dbReference>
<dbReference type="Gene3D" id="3.40.800.20">
    <property type="entry name" value="Histone deacetylase domain"/>
    <property type="match status" value="2"/>
</dbReference>
<evidence type="ECO:0000313" key="7">
    <source>
        <dbReference type="EMBL" id="CAE6448780.1"/>
    </source>
</evidence>
<keyword evidence="4" id="KW-0378">Hydrolase</keyword>